<feature type="signal peptide" evidence="1">
    <location>
        <begin position="1"/>
        <end position="22"/>
    </location>
</feature>
<keyword evidence="3" id="KW-1185">Reference proteome</keyword>
<feature type="chain" id="PRO_5042998602" evidence="1">
    <location>
        <begin position="23"/>
        <end position="338"/>
    </location>
</feature>
<dbReference type="InterPro" id="IPR045702">
    <property type="entry name" value="DUF6060"/>
</dbReference>
<sequence length="338" mass="36043">MVLFKAAFASLLAMTYISMVSAIAAYQSIRQCTASDCGVDDCPNTFWTDLPGDSDGLGILDYPACTIYSGGLDGFSKDENGRSIVWHDVSEPDEGCAYILLSPANVDEPGCGTPVGQFRNAVCVRSVLANTYMWQRCCGQGCDDAGVSRRGVRGSNWLGSHSPRRLSPLEGSLTTFKLHNGDGEPIKVHSSRPAILKDDKRDLARRDCTGFTEERRYTTSGKTVTFGGTIEGPGEFELTSTTSVSHTTSVSATVGDPFGIVSTTVGFETTEENSKSLSYKLTLEEGQLGTASWTPILDCIEGTFTGCGDEGDQHGNVCTPSIAGDGTPNGIYRTILQS</sequence>
<evidence type="ECO:0000256" key="1">
    <source>
        <dbReference type="SAM" id="SignalP"/>
    </source>
</evidence>
<proteinExistence type="predicted"/>
<dbReference type="Pfam" id="PF19535">
    <property type="entry name" value="DUF6060"/>
    <property type="match status" value="1"/>
</dbReference>
<evidence type="ECO:0000313" key="3">
    <source>
        <dbReference type="Proteomes" id="UP001176517"/>
    </source>
</evidence>
<gene>
    <name evidence="2" type="ORF">OC846_006072</name>
</gene>
<name>A0AAN6GJJ0_9BASI</name>
<comment type="caution">
    <text evidence="2">The sequence shown here is derived from an EMBL/GenBank/DDBJ whole genome shotgun (WGS) entry which is preliminary data.</text>
</comment>
<accession>A0AAN6GJJ0</accession>
<organism evidence="2 3">
    <name type="scientific">Tilletia horrida</name>
    <dbReference type="NCBI Taxonomy" id="155126"/>
    <lineage>
        <taxon>Eukaryota</taxon>
        <taxon>Fungi</taxon>
        <taxon>Dikarya</taxon>
        <taxon>Basidiomycota</taxon>
        <taxon>Ustilaginomycotina</taxon>
        <taxon>Exobasidiomycetes</taxon>
        <taxon>Tilletiales</taxon>
        <taxon>Tilletiaceae</taxon>
        <taxon>Tilletia</taxon>
    </lineage>
</organism>
<evidence type="ECO:0000313" key="2">
    <source>
        <dbReference type="EMBL" id="KAK0544440.1"/>
    </source>
</evidence>
<protein>
    <submittedName>
        <fullName evidence="2">Uncharacterized protein</fullName>
    </submittedName>
</protein>
<dbReference type="Proteomes" id="UP001176517">
    <property type="component" value="Unassembled WGS sequence"/>
</dbReference>
<dbReference type="AlphaFoldDB" id="A0AAN6GJJ0"/>
<dbReference type="EMBL" id="JAPDMZ010000283">
    <property type="protein sequence ID" value="KAK0544440.1"/>
    <property type="molecule type" value="Genomic_DNA"/>
</dbReference>
<keyword evidence="1" id="KW-0732">Signal</keyword>
<reference evidence="2" key="1">
    <citation type="journal article" date="2023" name="PhytoFront">
        <title>Draft Genome Resources of Seven Strains of Tilletia horrida, Causal Agent of Kernel Smut of Rice.</title>
        <authorList>
            <person name="Khanal S."/>
            <person name="Antony Babu S."/>
            <person name="Zhou X.G."/>
        </authorList>
    </citation>
    <scope>NUCLEOTIDE SEQUENCE</scope>
    <source>
        <strain evidence="2">TX6</strain>
    </source>
</reference>